<evidence type="ECO:0000259" key="7">
    <source>
        <dbReference type="PROSITE" id="PS50106"/>
    </source>
</evidence>
<dbReference type="GO" id="GO:0006508">
    <property type="term" value="P:proteolysis"/>
    <property type="evidence" value="ECO:0007669"/>
    <property type="project" value="UniProtKB-KW"/>
</dbReference>
<name>A0A9D2BYP8_9FIRM</name>
<organism evidence="8 9">
    <name type="scientific">Candidatus Flavonifractor merdigallinarum</name>
    <dbReference type="NCBI Taxonomy" id="2838589"/>
    <lineage>
        <taxon>Bacteria</taxon>
        <taxon>Bacillati</taxon>
        <taxon>Bacillota</taxon>
        <taxon>Clostridia</taxon>
        <taxon>Eubacteriales</taxon>
        <taxon>Oscillospiraceae</taxon>
        <taxon>Flavonifractor</taxon>
    </lineage>
</organism>
<evidence type="ECO:0000256" key="3">
    <source>
        <dbReference type="ARBA" id="ARBA00022801"/>
    </source>
</evidence>
<dbReference type="Gene3D" id="2.40.10.10">
    <property type="entry name" value="Trypsin-like serine proteases"/>
    <property type="match status" value="2"/>
</dbReference>
<reference evidence="8" key="1">
    <citation type="journal article" date="2021" name="PeerJ">
        <title>Extensive microbial diversity within the chicken gut microbiome revealed by metagenomics and culture.</title>
        <authorList>
            <person name="Gilroy R."/>
            <person name="Ravi A."/>
            <person name="Getino M."/>
            <person name="Pursley I."/>
            <person name="Horton D.L."/>
            <person name="Alikhan N.F."/>
            <person name="Baker D."/>
            <person name="Gharbi K."/>
            <person name="Hall N."/>
            <person name="Watson M."/>
            <person name="Adriaenssens E.M."/>
            <person name="Foster-Nyarko E."/>
            <person name="Jarju S."/>
            <person name="Secka A."/>
            <person name="Antonio M."/>
            <person name="Oren A."/>
            <person name="Chaudhuri R.R."/>
            <person name="La Ragione R."/>
            <person name="Hildebrand F."/>
            <person name="Pallen M.J."/>
        </authorList>
    </citation>
    <scope>NUCLEOTIDE SEQUENCE</scope>
    <source>
        <strain evidence="8">ChiBcec16_6824</strain>
    </source>
</reference>
<dbReference type="SUPFAM" id="SSF50156">
    <property type="entry name" value="PDZ domain-like"/>
    <property type="match status" value="1"/>
</dbReference>
<dbReference type="Proteomes" id="UP000823868">
    <property type="component" value="Unassembled WGS sequence"/>
</dbReference>
<comment type="caution">
    <text evidence="8">The sequence shown here is derived from an EMBL/GenBank/DDBJ whole genome shotgun (WGS) entry which is preliminary data.</text>
</comment>
<feature type="coiled-coil region" evidence="4">
    <location>
        <begin position="417"/>
        <end position="444"/>
    </location>
</feature>
<feature type="transmembrane region" description="Helical" evidence="6">
    <location>
        <begin position="56"/>
        <end position="78"/>
    </location>
</feature>
<dbReference type="PROSITE" id="PS50106">
    <property type="entry name" value="PDZ"/>
    <property type="match status" value="1"/>
</dbReference>
<evidence type="ECO:0000313" key="9">
    <source>
        <dbReference type="Proteomes" id="UP000823868"/>
    </source>
</evidence>
<feature type="domain" description="PDZ" evidence="7">
    <location>
        <begin position="323"/>
        <end position="404"/>
    </location>
</feature>
<evidence type="ECO:0000256" key="1">
    <source>
        <dbReference type="ARBA" id="ARBA00010541"/>
    </source>
</evidence>
<evidence type="ECO:0000256" key="4">
    <source>
        <dbReference type="SAM" id="Coils"/>
    </source>
</evidence>
<keyword evidence="2 8" id="KW-0645">Protease</keyword>
<dbReference type="SUPFAM" id="SSF50494">
    <property type="entry name" value="Trypsin-like serine proteases"/>
    <property type="match status" value="1"/>
</dbReference>
<keyword evidence="4" id="KW-0175">Coiled coil</keyword>
<dbReference type="Gene3D" id="2.30.42.10">
    <property type="match status" value="1"/>
</dbReference>
<dbReference type="GO" id="GO:0004252">
    <property type="term" value="F:serine-type endopeptidase activity"/>
    <property type="evidence" value="ECO:0007669"/>
    <property type="project" value="InterPro"/>
</dbReference>
<dbReference type="InterPro" id="IPR009003">
    <property type="entry name" value="Peptidase_S1_PA"/>
</dbReference>
<dbReference type="Pfam" id="PF13365">
    <property type="entry name" value="Trypsin_2"/>
    <property type="match status" value="1"/>
</dbReference>
<keyword evidence="6" id="KW-0472">Membrane</keyword>
<keyword evidence="3" id="KW-0378">Hydrolase</keyword>
<dbReference type="InterPro" id="IPR051201">
    <property type="entry name" value="Chloro_Bact_Ser_Proteases"/>
</dbReference>
<proteinExistence type="inferred from homology"/>
<dbReference type="EMBL" id="DXDX01000039">
    <property type="protein sequence ID" value="HIY20630.1"/>
    <property type="molecule type" value="Genomic_DNA"/>
</dbReference>
<protein>
    <submittedName>
        <fullName evidence="8">S1C family serine protease</fullName>
    </submittedName>
</protein>
<evidence type="ECO:0000256" key="6">
    <source>
        <dbReference type="SAM" id="Phobius"/>
    </source>
</evidence>
<keyword evidence="6" id="KW-0812">Transmembrane</keyword>
<dbReference type="AlphaFoldDB" id="A0A9D2BYP8"/>
<evidence type="ECO:0000313" key="8">
    <source>
        <dbReference type="EMBL" id="HIY20630.1"/>
    </source>
</evidence>
<dbReference type="InterPro" id="IPR001478">
    <property type="entry name" value="PDZ"/>
</dbReference>
<evidence type="ECO:0000256" key="2">
    <source>
        <dbReference type="ARBA" id="ARBA00022670"/>
    </source>
</evidence>
<dbReference type="PRINTS" id="PR00834">
    <property type="entry name" value="PROTEASES2C"/>
</dbReference>
<sequence>MYYGNYDPNRNEDSSHLSGRPIESHDFHVQNNPWEVPEGGLPQPPKKKKKGGAAKIVALSLCCALLGGLAGGGGIWYLTQKGDQTTIYEGTHEPVNVDTTSVQSGQAMSASQIYATYVDACVGITTELVDTNTYGFPVQGAAAGSGFIISSDGYIVTNYHIIKGATSIKVAFVDGTSYDAKLVGGEADNDIAVLKIEATGLHAVTLGDSDALVVGEPVYTIGNPLGELTWSLTDGLVSAKDRTVTTSEGETMNMLQTNTAINSGNSGGPLFNSYGEVVGITSAKLSSSGSSSKASIEGLGFAIPINDVKDMITDIIEHGYVTGKPNVGILMTDVSSAATQYGVPAGAYVEGVLDGSCANKAGIQQGDIICAVDGTEVDSSDALKTAIQDKKAGDTVTFTLYRDGAKQDVTVTLDEDNQERQDALSDLKDELSQQRQQAAQQQQQNGGNSGYYFNWPFGFGY</sequence>
<evidence type="ECO:0000256" key="5">
    <source>
        <dbReference type="SAM" id="MobiDB-lite"/>
    </source>
</evidence>
<dbReference type="Pfam" id="PF13180">
    <property type="entry name" value="PDZ_2"/>
    <property type="match status" value="1"/>
</dbReference>
<comment type="similarity">
    <text evidence="1">Belongs to the peptidase S1C family.</text>
</comment>
<dbReference type="SMART" id="SM00228">
    <property type="entry name" value="PDZ"/>
    <property type="match status" value="1"/>
</dbReference>
<dbReference type="InterPro" id="IPR036034">
    <property type="entry name" value="PDZ_sf"/>
</dbReference>
<dbReference type="InterPro" id="IPR043504">
    <property type="entry name" value="Peptidase_S1_PA_chymotrypsin"/>
</dbReference>
<accession>A0A9D2BYP8</accession>
<reference evidence="8" key="2">
    <citation type="submission" date="2021-04" db="EMBL/GenBank/DDBJ databases">
        <authorList>
            <person name="Gilroy R."/>
        </authorList>
    </citation>
    <scope>NUCLEOTIDE SEQUENCE</scope>
    <source>
        <strain evidence="8">ChiBcec16_6824</strain>
    </source>
</reference>
<dbReference type="PANTHER" id="PTHR43343">
    <property type="entry name" value="PEPTIDASE S12"/>
    <property type="match status" value="1"/>
</dbReference>
<keyword evidence="6" id="KW-1133">Transmembrane helix</keyword>
<dbReference type="PANTHER" id="PTHR43343:SF3">
    <property type="entry name" value="PROTEASE DO-LIKE 8, CHLOROPLASTIC"/>
    <property type="match status" value="1"/>
</dbReference>
<dbReference type="InterPro" id="IPR001940">
    <property type="entry name" value="Peptidase_S1C"/>
</dbReference>
<feature type="region of interest" description="Disordered" evidence="5">
    <location>
        <begin position="1"/>
        <end position="48"/>
    </location>
</feature>
<gene>
    <name evidence="8" type="ORF">H9841_01840</name>
</gene>